<dbReference type="AlphaFoldDB" id="A0AAQ3X677"/>
<evidence type="ECO:0000259" key="1">
    <source>
        <dbReference type="Pfam" id="PF13966"/>
    </source>
</evidence>
<proteinExistence type="predicted"/>
<evidence type="ECO:0000313" key="2">
    <source>
        <dbReference type="EMBL" id="WVZ87178.1"/>
    </source>
</evidence>
<dbReference type="EMBL" id="CP144751">
    <property type="protein sequence ID" value="WVZ87178.1"/>
    <property type="molecule type" value="Genomic_DNA"/>
</dbReference>
<dbReference type="Pfam" id="PF13966">
    <property type="entry name" value="zf-RVT"/>
    <property type="match status" value="1"/>
</dbReference>
<sequence>MLPTEEVGSEKRSMADSQVPAVAPNLDCGILRRIDTVVPGQIGVAVVIGWMLHVLDQHTVCYTKAPLRVKIFIWLAWRKRLWTGDRRQRHGLVARESCFLCDAAVETCNHILFECSFALQVWNRVFTPLGLSRPSADGCVSVLEWWQRARSAWPSSVRKGGNSLLLLVMWMLWKERNARCFRGDFATADAVVSRVVSAASEWVSAGASALGALGCTIRE</sequence>
<dbReference type="InterPro" id="IPR026960">
    <property type="entry name" value="RVT-Znf"/>
</dbReference>
<accession>A0AAQ3X677</accession>
<feature type="domain" description="Reverse transcriptase zinc-binding" evidence="1">
    <location>
        <begin position="62"/>
        <end position="122"/>
    </location>
</feature>
<protein>
    <recommendedName>
        <fullName evidence="1">Reverse transcriptase zinc-binding domain-containing protein</fullName>
    </recommendedName>
</protein>
<dbReference type="PANTHER" id="PTHR33116">
    <property type="entry name" value="REVERSE TRANSCRIPTASE ZINC-BINDING DOMAIN-CONTAINING PROTEIN-RELATED-RELATED"/>
    <property type="match status" value="1"/>
</dbReference>
<evidence type="ECO:0000313" key="3">
    <source>
        <dbReference type="Proteomes" id="UP001341281"/>
    </source>
</evidence>
<organism evidence="2 3">
    <name type="scientific">Paspalum notatum var. saurae</name>
    <dbReference type="NCBI Taxonomy" id="547442"/>
    <lineage>
        <taxon>Eukaryota</taxon>
        <taxon>Viridiplantae</taxon>
        <taxon>Streptophyta</taxon>
        <taxon>Embryophyta</taxon>
        <taxon>Tracheophyta</taxon>
        <taxon>Spermatophyta</taxon>
        <taxon>Magnoliopsida</taxon>
        <taxon>Liliopsida</taxon>
        <taxon>Poales</taxon>
        <taxon>Poaceae</taxon>
        <taxon>PACMAD clade</taxon>
        <taxon>Panicoideae</taxon>
        <taxon>Andropogonodae</taxon>
        <taxon>Paspaleae</taxon>
        <taxon>Paspalinae</taxon>
        <taxon>Paspalum</taxon>
    </lineage>
</organism>
<keyword evidence="3" id="KW-1185">Reference proteome</keyword>
<name>A0AAQ3X677_PASNO</name>
<gene>
    <name evidence="2" type="ORF">U9M48_033864</name>
</gene>
<reference evidence="2 3" key="1">
    <citation type="submission" date="2024-02" db="EMBL/GenBank/DDBJ databases">
        <title>High-quality chromosome-scale genome assembly of Pensacola bahiagrass (Paspalum notatum Flugge var. saurae).</title>
        <authorList>
            <person name="Vega J.M."/>
            <person name="Podio M."/>
            <person name="Orjuela J."/>
            <person name="Siena L.A."/>
            <person name="Pessino S.C."/>
            <person name="Combes M.C."/>
            <person name="Mariac C."/>
            <person name="Albertini E."/>
            <person name="Pupilli F."/>
            <person name="Ortiz J.P.A."/>
            <person name="Leblanc O."/>
        </authorList>
    </citation>
    <scope>NUCLEOTIDE SEQUENCE [LARGE SCALE GENOMIC DNA]</scope>
    <source>
        <strain evidence="2">R1</strain>
        <tissue evidence="2">Leaf</tissue>
    </source>
</reference>
<dbReference type="Proteomes" id="UP001341281">
    <property type="component" value="Chromosome 07"/>
</dbReference>
<dbReference type="PANTHER" id="PTHR33116:SF78">
    <property type="entry name" value="OS12G0587133 PROTEIN"/>
    <property type="match status" value="1"/>
</dbReference>